<dbReference type="AlphaFoldDB" id="U3A723"/>
<dbReference type="InterPro" id="IPR052179">
    <property type="entry name" value="DD-CPase-like"/>
</dbReference>
<evidence type="ECO:0000313" key="2">
    <source>
        <dbReference type="EMBL" id="GAD75796.1"/>
    </source>
</evidence>
<gene>
    <name evidence="2" type="ORF">VAZ01S_031_00090</name>
</gene>
<dbReference type="InterPro" id="IPR003709">
    <property type="entry name" value="VanY-like_core_dom"/>
</dbReference>
<dbReference type="RefSeq" id="WP_021709552.1">
    <property type="nucleotide sequence ID" value="NZ_BAOB01000032.1"/>
</dbReference>
<dbReference type="GO" id="GO:0006508">
    <property type="term" value="P:proteolysis"/>
    <property type="evidence" value="ECO:0007669"/>
    <property type="project" value="InterPro"/>
</dbReference>
<comment type="caution">
    <text evidence="2">The sequence shown here is derived from an EMBL/GenBank/DDBJ whole genome shotgun (WGS) entry which is preliminary data.</text>
</comment>
<dbReference type="STRING" id="1219077.VAZ01S_031_00090"/>
<dbReference type="GO" id="GO:0008233">
    <property type="term" value="F:peptidase activity"/>
    <property type="evidence" value="ECO:0007669"/>
    <property type="project" value="InterPro"/>
</dbReference>
<dbReference type="SUPFAM" id="SSF55166">
    <property type="entry name" value="Hedgehog/DD-peptidase"/>
    <property type="match status" value="1"/>
</dbReference>
<dbReference type="OrthoDB" id="9792074at2"/>
<keyword evidence="3" id="KW-1185">Reference proteome</keyword>
<dbReference type="Pfam" id="PF02557">
    <property type="entry name" value="VanY"/>
    <property type="match status" value="1"/>
</dbReference>
<feature type="domain" description="D-alanyl-D-alanine carboxypeptidase-like core" evidence="1">
    <location>
        <begin position="25"/>
        <end position="176"/>
    </location>
</feature>
<protein>
    <submittedName>
        <fullName evidence="2">Peptidase M15 family protein</fullName>
    </submittedName>
</protein>
<proteinExistence type="predicted"/>
<evidence type="ECO:0000259" key="1">
    <source>
        <dbReference type="Pfam" id="PF02557"/>
    </source>
</evidence>
<sequence>MTPEQLTGITNTHLQSYLIDQKTFMLHPAVSHDLLNMIEAANKAGFKMEVASGFRNFERQRGIWNGKFSGDRPILDGNAQPLDKASLSDKEKLMAILRWSALPGASRHHWGCDFDVYARNTLPQGTALKLEPWEYLEGHQHDFYQWLTAHLNQFGFFLPYKADKGGVAKEPWHISHKSVGQQCLRSLTPALLTQQLHQQNQLEPIGGFDIIVKHLDEIYSKFITNITPPEAL</sequence>
<name>U3A723_9VIBR</name>
<dbReference type="PANTHER" id="PTHR34385">
    <property type="entry name" value="D-ALANYL-D-ALANINE CARBOXYPEPTIDASE"/>
    <property type="match status" value="1"/>
</dbReference>
<reference evidence="2 3" key="1">
    <citation type="submission" date="2013-09" db="EMBL/GenBank/DDBJ databases">
        <title>Whole genome shotgun sequence of Vibrio azureus NBRC 104587.</title>
        <authorList>
            <person name="Isaki S."/>
            <person name="Hosoyama A."/>
            <person name="Numata M."/>
            <person name="Hashimoto M."/>
            <person name="Hosoyama Y."/>
            <person name="Tsuchikane K."/>
            <person name="Noguchi M."/>
            <person name="Hirakata S."/>
            <person name="Ichikawa N."/>
            <person name="Ohji S."/>
            <person name="Yamazoe A."/>
            <person name="Fujita N."/>
        </authorList>
    </citation>
    <scope>NUCLEOTIDE SEQUENCE [LARGE SCALE GENOMIC DNA]</scope>
    <source>
        <strain evidence="2 3">NBRC 104587</strain>
    </source>
</reference>
<dbReference type="CDD" id="cd14847">
    <property type="entry name" value="DD-carboxypeptidase_like"/>
    <property type="match status" value="1"/>
</dbReference>
<dbReference type="PANTHER" id="PTHR34385:SF1">
    <property type="entry name" value="PEPTIDOGLYCAN L-ALANYL-D-GLUTAMATE ENDOPEPTIDASE CWLK"/>
    <property type="match status" value="1"/>
</dbReference>
<dbReference type="Proteomes" id="UP000016567">
    <property type="component" value="Unassembled WGS sequence"/>
</dbReference>
<dbReference type="Gene3D" id="3.30.1380.10">
    <property type="match status" value="1"/>
</dbReference>
<dbReference type="InterPro" id="IPR009045">
    <property type="entry name" value="Zn_M74/Hedgehog-like"/>
</dbReference>
<evidence type="ECO:0000313" key="3">
    <source>
        <dbReference type="Proteomes" id="UP000016567"/>
    </source>
</evidence>
<accession>U3A723</accession>
<dbReference type="eggNOG" id="COG1876">
    <property type="taxonomic scope" value="Bacteria"/>
</dbReference>
<organism evidence="2 3">
    <name type="scientific">Vibrio azureus NBRC 104587</name>
    <dbReference type="NCBI Taxonomy" id="1219077"/>
    <lineage>
        <taxon>Bacteria</taxon>
        <taxon>Pseudomonadati</taxon>
        <taxon>Pseudomonadota</taxon>
        <taxon>Gammaproteobacteria</taxon>
        <taxon>Vibrionales</taxon>
        <taxon>Vibrionaceae</taxon>
        <taxon>Vibrio</taxon>
    </lineage>
</organism>
<dbReference type="EMBL" id="BATL01000031">
    <property type="protein sequence ID" value="GAD75796.1"/>
    <property type="molecule type" value="Genomic_DNA"/>
</dbReference>